<dbReference type="InterPro" id="IPR020846">
    <property type="entry name" value="MFS_dom"/>
</dbReference>
<comment type="caution">
    <text evidence="10">The sequence shown here is derived from an EMBL/GenBank/DDBJ whole genome shotgun (WGS) entry which is preliminary data.</text>
</comment>
<keyword evidence="5 8" id="KW-1133">Transmembrane helix</keyword>
<protein>
    <submittedName>
        <fullName evidence="10">Sugar porter family MFS transporter</fullName>
    </submittedName>
</protein>
<feature type="transmembrane region" description="Helical" evidence="8">
    <location>
        <begin position="109"/>
        <end position="134"/>
    </location>
</feature>
<feature type="domain" description="Major facilitator superfamily (MFS) profile" evidence="9">
    <location>
        <begin position="65"/>
        <end position="515"/>
    </location>
</feature>
<gene>
    <name evidence="10" type="ORF">D6D24_10310</name>
</gene>
<dbReference type="AlphaFoldDB" id="A0A4S8V4M4"/>
<evidence type="ECO:0000256" key="1">
    <source>
        <dbReference type="ARBA" id="ARBA00004141"/>
    </source>
</evidence>
<dbReference type="FunFam" id="1.20.1250.20:FF:000149">
    <property type="entry name" value="MFS transporter, SP family, general alpha glucoside:H+ symporter"/>
    <property type="match status" value="1"/>
</dbReference>
<feature type="transmembrane region" description="Helical" evidence="8">
    <location>
        <begin position="423"/>
        <end position="446"/>
    </location>
</feature>
<feature type="transmembrane region" description="Helical" evidence="8">
    <location>
        <begin position="366"/>
        <end position="384"/>
    </location>
</feature>
<reference evidence="10 11" key="1">
    <citation type="submission" date="2018-10" db="EMBL/GenBank/DDBJ databases">
        <title>Fifty Aureobasidium pullulans genomes reveal a recombining polyextremotolerant generalist.</title>
        <authorList>
            <person name="Gostincar C."/>
            <person name="Turk M."/>
            <person name="Zajc J."/>
            <person name="Gunde-Cimerman N."/>
        </authorList>
    </citation>
    <scope>NUCLEOTIDE SEQUENCE [LARGE SCALE GENOMIC DNA]</scope>
    <source>
        <strain evidence="10 11">EXF-11318</strain>
    </source>
</reference>
<accession>A0A4S8V4M4</accession>
<evidence type="ECO:0000313" key="11">
    <source>
        <dbReference type="Proteomes" id="UP000308014"/>
    </source>
</evidence>
<feature type="transmembrane region" description="Helical" evidence="8">
    <location>
        <begin position="146"/>
        <end position="167"/>
    </location>
</feature>
<dbReference type="Gene3D" id="1.20.1250.20">
    <property type="entry name" value="MFS general substrate transporter like domains"/>
    <property type="match status" value="1"/>
</dbReference>
<dbReference type="GO" id="GO:0016020">
    <property type="term" value="C:membrane"/>
    <property type="evidence" value="ECO:0007669"/>
    <property type="project" value="UniProtKB-SubCell"/>
</dbReference>
<evidence type="ECO:0000256" key="5">
    <source>
        <dbReference type="ARBA" id="ARBA00022989"/>
    </source>
</evidence>
<dbReference type="PANTHER" id="PTHR48022">
    <property type="entry name" value="PLASTIDIC GLUCOSE TRANSPORTER 4"/>
    <property type="match status" value="1"/>
</dbReference>
<dbReference type="PANTHER" id="PTHR48022:SF5">
    <property type="entry name" value="ALPHA-GLUCOSIDES PERMEASE MPH2-RELATED"/>
    <property type="match status" value="1"/>
</dbReference>
<comment type="similarity">
    <text evidence="2 7">Belongs to the major facilitator superfamily. Sugar transporter (TC 2.A.1.1) family.</text>
</comment>
<evidence type="ECO:0000313" key="10">
    <source>
        <dbReference type="EMBL" id="THW05260.1"/>
    </source>
</evidence>
<feature type="transmembrane region" description="Helical" evidence="8">
    <location>
        <begin position="242"/>
        <end position="263"/>
    </location>
</feature>
<evidence type="ECO:0000256" key="7">
    <source>
        <dbReference type="RuleBase" id="RU003346"/>
    </source>
</evidence>
<dbReference type="SUPFAM" id="SSF103473">
    <property type="entry name" value="MFS general substrate transporter"/>
    <property type="match status" value="1"/>
</dbReference>
<feature type="transmembrane region" description="Helical" evidence="8">
    <location>
        <begin position="488"/>
        <end position="509"/>
    </location>
</feature>
<dbReference type="PROSITE" id="PS50850">
    <property type="entry name" value="MFS"/>
    <property type="match status" value="1"/>
</dbReference>
<organism evidence="10 11">
    <name type="scientific">Aureobasidium pullulans</name>
    <name type="common">Black yeast</name>
    <name type="synonym">Pullularia pullulans</name>
    <dbReference type="NCBI Taxonomy" id="5580"/>
    <lineage>
        <taxon>Eukaryota</taxon>
        <taxon>Fungi</taxon>
        <taxon>Dikarya</taxon>
        <taxon>Ascomycota</taxon>
        <taxon>Pezizomycotina</taxon>
        <taxon>Dothideomycetes</taxon>
        <taxon>Dothideomycetidae</taxon>
        <taxon>Dothideales</taxon>
        <taxon>Saccotheciaceae</taxon>
        <taxon>Aureobasidium</taxon>
    </lineage>
</organism>
<evidence type="ECO:0000256" key="4">
    <source>
        <dbReference type="ARBA" id="ARBA00022692"/>
    </source>
</evidence>
<keyword evidence="4 8" id="KW-0812">Transmembrane</keyword>
<evidence type="ECO:0000256" key="2">
    <source>
        <dbReference type="ARBA" id="ARBA00010992"/>
    </source>
</evidence>
<dbReference type="InterPro" id="IPR050360">
    <property type="entry name" value="MFS_Sugar_Transporters"/>
</dbReference>
<feature type="transmembrane region" description="Helical" evidence="8">
    <location>
        <begin position="62"/>
        <end position="89"/>
    </location>
</feature>
<name>A0A4S8V4M4_AURPU</name>
<dbReference type="GO" id="GO:0005351">
    <property type="term" value="F:carbohydrate:proton symporter activity"/>
    <property type="evidence" value="ECO:0007669"/>
    <property type="project" value="TreeGrafter"/>
</dbReference>
<dbReference type="Pfam" id="PF00083">
    <property type="entry name" value="Sugar_tr"/>
    <property type="match status" value="1"/>
</dbReference>
<dbReference type="Proteomes" id="UP000308014">
    <property type="component" value="Unassembled WGS sequence"/>
</dbReference>
<proteinExistence type="inferred from homology"/>
<dbReference type="EMBL" id="QZAJ01000878">
    <property type="protein sequence ID" value="THW05260.1"/>
    <property type="molecule type" value="Genomic_DNA"/>
</dbReference>
<evidence type="ECO:0000256" key="3">
    <source>
        <dbReference type="ARBA" id="ARBA00022448"/>
    </source>
</evidence>
<keyword evidence="3 7" id="KW-0813">Transport</keyword>
<dbReference type="InterPro" id="IPR003663">
    <property type="entry name" value="Sugar/inositol_transpt"/>
</dbReference>
<sequence length="569" mass="62590">MTDTRTFSISDHNGPKRNESIAADDVHHLARVDTAIAAEAARATQCEISMTLSQGIKTYPKAIGWSVLLSTCIIMEGFDIVLINSLMALPAFQRRFGEPSPDGGYQISAAWQSGLSNGALVGEVIGLLFIGYIVERVGYKKTMIGSLIALTGFIFIVFFAQSLPMLLVGEILMGIPWTFRGAFQTLTTTYAAEVCPVSLRAYLTTYVNLCWVIGQFLSSAALKSVANKTGPIGYKLPYGLQWIWPLPLIIGIALAPESPWWLVRKGRPDEAKKQVLRLTSRNQTDSGFNVDETVNMMIYTDELEKAHTTGTSYWDCFKGTDRRRTEIVCMVWAVQTLCGASSFTGYSTYFFEQAGLDVSSAFSMSLGQYGLGAVGTILSWLLMLKFGRRTLYLWGQIAMAFILLVVGFLGIAPASAAGAHWGIGALILIYTFIYDMTVGPVCYSLVAEIPSTRLRNKTVVLARNLYNITGVVANVLTPHMLNPDAWNWGAKAGFFWAGTGALCAVWTYFRVPEPKGRTYAEMDMLFDAHTSARKFKETSVESFGSMTKLENDKVMSEKSTSDHVEEVGC</sequence>
<feature type="transmembrane region" description="Helical" evidence="8">
    <location>
        <begin position="458"/>
        <end position="476"/>
    </location>
</feature>
<evidence type="ECO:0000256" key="6">
    <source>
        <dbReference type="ARBA" id="ARBA00023136"/>
    </source>
</evidence>
<feature type="transmembrane region" description="Helical" evidence="8">
    <location>
        <begin position="391"/>
        <end position="411"/>
    </location>
</feature>
<keyword evidence="6 8" id="KW-0472">Membrane</keyword>
<evidence type="ECO:0000259" key="9">
    <source>
        <dbReference type="PROSITE" id="PS50850"/>
    </source>
</evidence>
<evidence type="ECO:0000256" key="8">
    <source>
        <dbReference type="SAM" id="Phobius"/>
    </source>
</evidence>
<feature type="transmembrane region" description="Helical" evidence="8">
    <location>
        <begin position="327"/>
        <end position="346"/>
    </location>
</feature>
<dbReference type="NCBIfam" id="TIGR00879">
    <property type="entry name" value="SP"/>
    <property type="match status" value="1"/>
</dbReference>
<dbReference type="InterPro" id="IPR036259">
    <property type="entry name" value="MFS_trans_sf"/>
</dbReference>
<comment type="subcellular location">
    <subcellularLocation>
        <location evidence="1">Membrane</location>
        <topology evidence="1">Multi-pass membrane protein</topology>
    </subcellularLocation>
</comment>
<dbReference type="InterPro" id="IPR005828">
    <property type="entry name" value="MFS_sugar_transport-like"/>
</dbReference>